<gene>
    <name evidence="6" type="ORF">FisN_18Hh254</name>
</gene>
<evidence type="ECO:0000313" key="6">
    <source>
        <dbReference type="EMBL" id="GAX26138.1"/>
    </source>
</evidence>
<dbReference type="Proteomes" id="UP000198406">
    <property type="component" value="Unassembled WGS sequence"/>
</dbReference>
<evidence type="ECO:0000256" key="4">
    <source>
        <dbReference type="PROSITE-ProRule" id="PRU00803"/>
    </source>
</evidence>
<organism evidence="6 7">
    <name type="scientific">Fistulifera solaris</name>
    <name type="common">Oleaginous diatom</name>
    <dbReference type="NCBI Taxonomy" id="1519565"/>
    <lineage>
        <taxon>Eukaryota</taxon>
        <taxon>Sar</taxon>
        <taxon>Stramenopiles</taxon>
        <taxon>Ochrophyta</taxon>
        <taxon>Bacillariophyta</taxon>
        <taxon>Bacillariophyceae</taxon>
        <taxon>Bacillariophycidae</taxon>
        <taxon>Naviculales</taxon>
        <taxon>Naviculaceae</taxon>
        <taxon>Fistulifera</taxon>
    </lineage>
</organism>
<evidence type="ECO:0000256" key="5">
    <source>
        <dbReference type="SAM" id="MobiDB-lite"/>
    </source>
</evidence>
<dbReference type="Gene3D" id="2.130.10.130">
    <property type="entry name" value="Integrin alpha, N-terminal"/>
    <property type="match status" value="2"/>
</dbReference>
<feature type="region of interest" description="Disordered" evidence="5">
    <location>
        <begin position="352"/>
        <end position="407"/>
    </location>
</feature>
<feature type="region of interest" description="Disordered" evidence="5">
    <location>
        <begin position="1"/>
        <end position="22"/>
    </location>
</feature>
<feature type="compositionally biased region" description="Basic and acidic residues" evidence="5">
    <location>
        <begin position="1"/>
        <end position="12"/>
    </location>
</feature>
<comment type="caution">
    <text evidence="6">The sequence shown here is derived from an EMBL/GenBank/DDBJ whole genome shotgun (WGS) entry which is preliminary data.</text>
</comment>
<dbReference type="PROSITE" id="PS51470">
    <property type="entry name" value="FG_GAP"/>
    <property type="match status" value="1"/>
</dbReference>
<dbReference type="InterPro" id="IPR013517">
    <property type="entry name" value="FG-GAP"/>
</dbReference>
<feature type="compositionally biased region" description="Polar residues" evidence="5">
    <location>
        <begin position="382"/>
        <end position="391"/>
    </location>
</feature>
<dbReference type="SUPFAM" id="SSF50965">
    <property type="entry name" value="Galactose oxidase, central domain"/>
    <property type="match status" value="1"/>
</dbReference>
<dbReference type="PANTHER" id="PTHR36220">
    <property type="entry name" value="UNNAMED PRODUCT"/>
    <property type="match status" value="1"/>
</dbReference>
<feature type="region of interest" description="Disordered" evidence="5">
    <location>
        <begin position="38"/>
        <end position="71"/>
    </location>
</feature>
<feature type="compositionally biased region" description="Basic and acidic residues" evidence="5">
    <location>
        <begin position="326"/>
        <end position="340"/>
    </location>
</feature>
<dbReference type="AlphaFoldDB" id="A0A1Z5KJK9"/>
<keyword evidence="2" id="KW-0677">Repeat</keyword>
<reference evidence="6 7" key="1">
    <citation type="journal article" date="2015" name="Plant Cell">
        <title>Oil accumulation by the oleaginous diatom Fistulifera solaris as revealed by the genome and transcriptome.</title>
        <authorList>
            <person name="Tanaka T."/>
            <person name="Maeda Y."/>
            <person name="Veluchamy A."/>
            <person name="Tanaka M."/>
            <person name="Abida H."/>
            <person name="Marechal E."/>
            <person name="Bowler C."/>
            <person name="Muto M."/>
            <person name="Sunaga Y."/>
            <person name="Tanaka M."/>
            <person name="Yoshino T."/>
            <person name="Taniguchi T."/>
            <person name="Fukuda Y."/>
            <person name="Nemoto M."/>
            <person name="Matsumoto M."/>
            <person name="Wong P.S."/>
            <person name="Aburatani S."/>
            <person name="Fujibuchi W."/>
        </authorList>
    </citation>
    <scope>NUCLEOTIDE SEQUENCE [LARGE SCALE GENOMIC DNA]</scope>
    <source>
        <strain evidence="6 7">JPCC DA0580</strain>
    </source>
</reference>
<feature type="compositionally biased region" description="Polar residues" evidence="5">
    <location>
        <begin position="357"/>
        <end position="371"/>
    </location>
</feature>
<name>A0A1Z5KJK9_FISSO</name>
<feature type="compositionally biased region" description="Polar residues" evidence="5">
    <location>
        <begin position="279"/>
        <end position="301"/>
    </location>
</feature>
<dbReference type="InParanoid" id="A0A1Z5KJK9"/>
<dbReference type="Pfam" id="PF14312">
    <property type="entry name" value="FG-GAP_2"/>
    <property type="match status" value="1"/>
</dbReference>
<keyword evidence="1" id="KW-0732">Signal</keyword>
<dbReference type="InterPro" id="IPR013519">
    <property type="entry name" value="Int_alpha_beta-p"/>
</dbReference>
<dbReference type="EMBL" id="BDSP01000239">
    <property type="protein sequence ID" value="GAX26138.1"/>
    <property type="molecule type" value="Genomic_DNA"/>
</dbReference>
<feature type="region of interest" description="Disordered" evidence="5">
    <location>
        <begin position="264"/>
        <end position="340"/>
    </location>
</feature>
<keyword evidence="7" id="KW-1185">Reference proteome</keyword>
<proteinExistence type="predicted"/>
<evidence type="ECO:0000256" key="3">
    <source>
        <dbReference type="ARBA" id="ARBA00023180"/>
    </source>
</evidence>
<feature type="repeat" description="FG-GAP" evidence="4">
    <location>
        <begin position="738"/>
        <end position="794"/>
    </location>
</feature>
<dbReference type="SMART" id="SM00191">
    <property type="entry name" value="Int_alpha"/>
    <property type="match status" value="2"/>
</dbReference>
<evidence type="ECO:0000256" key="2">
    <source>
        <dbReference type="ARBA" id="ARBA00022737"/>
    </source>
</evidence>
<dbReference type="InterPro" id="IPR028994">
    <property type="entry name" value="Integrin_alpha_N"/>
</dbReference>
<evidence type="ECO:0000313" key="7">
    <source>
        <dbReference type="Proteomes" id="UP000198406"/>
    </source>
</evidence>
<keyword evidence="3" id="KW-0325">Glycoprotein</keyword>
<feature type="compositionally biased region" description="Polar residues" evidence="5">
    <location>
        <begin position="40"/>
        <end position="49"/>
    </location>
</feature>
<accession>A0A1Z5KJK9</accession>
<dbReference type="InterPro" id="IPR011043">
    <property type="entry name" value="Gal_Oxase/kelch_b-propeller"/>
</dbReference>
<sequence>MSDKRNEETIKDETEESVAAAATTARLTDHELMMKEKRLMQQSRGNPSTLREPVPRNWKSPPIEATDQKTASRNVMQARMDEISFLTATEAASNHQAVLHDRLQQMIEHNPTNLSLPKNVSLQLSPGEAAPSASQQEDGKLSAHEIMMLEKTRIKNEMSRGLRQQRLSTISTTTDDMMRAKNQEKARRVAALASRPGVARTSSATSQWSTSVHSTQSTVLQDNRKKSTHKALPFETSVAGSMAREDASLADTVDEKRQGRLNRAAAAGVASRPGVAWMPSQNSQLCSQRSMDSSKATSVGSNEEDSMAKQRVRESFLPSTAAPPTKDARQQSAAEDHDRMMREKRAVAGQLFDWARGTSQDPDASETSGSEWSPDGCGRFPTVTSSRSAMNRNGLEEGSTTSALSDEGNLYQDKNFRSYLRDGLEQQLSVRVSEQASSLDASPAEAFTSYSAIISEPTTNPCDSAYDLQRHEDASVHSNEEIEAQVGLPVIFPGAFAITGMDHENDDGYVSADIQSVTTDYNMEHDHFAQEDPEEQAPDEGMGEVNPFEATLAEAAVTVEGAVIENDDELDKKTLRRLRTMQYVICMLAICAVALVTISVLERLSNVTGEKPIPTVEGWVTAGSTVFIPSEEAGTQFGKAIDITRDGKKMAVVAPGRDDGLINNVGALFFFTEQAGLNGTEWGLTSENIKGPGEQTSTFASLTMSTEPVYIAVGYPDYMNGVVMLYKENDAANTIDFDVQLASNQTDSAWFGYSVDLSEDGSILAIGAPRSHSKNLQQTGAVYVYQKNESAWARLGEPIMGGDQNQFSGWSVSVVNSDGIRVAIGSPVFGDFTGRVRVVEWTGTSWKQVGESLEGEGTLNRYGESLDFSRDGKVLAIGARGTFYESPGYVTLLKEESGSWVQIGNRIRGQTEGEGFGASIALSGDGNVVAVGVPLNDDFGEGSGSIRVFEFDEALGSWGQIGSQIGGQPLREYGSSVSLDSSGMRVAGGAPLSDYDGRITRAGGVGVFDRAP</sequence>
<dbReference type="PANTHER" id="PTHR36220:SF1">
    <property type="entry name" value="GAMMA TUBULIN COMPLEX COMPONENT C-TERMINAL DOMAIN-CONTAINING PROTEIN"/>
    <property type="match status" value="1"/>
</dbReference>
<protein>
    <submittedName>
        <fullName evidence="6">Uncharacterized protein</fullName>
    </submittedName>
</protein>
<evidence type="ECO:0000256" key="1">
    <source>
        <dbReference type="ARBA" id="ARBA00022729"/>
    </source>
</evidence>
<dbReference type="OrthoDB" id="49473at2759"/>